<feature type="transmembrane region" description="Helical" evidence="6">
    <location>
        <begin position="338"/>
        <end position="359"/>
    </location>
</feature>
<comment type="subcellular location">
    <subcellularLocation>
        <location evidence="1">Cell membrane</location>
        <topology evidence="1">Multi-pass membrane protein</topology>
    </subcellularLocation>
</comment>
<feature type="transmembrane region" description="Helical" evidence="6">
    <location>
        <begin position="683"/>
        <end position="708"/>
    </location>
</feature>
<evidence type="ECO:0000313" key="9">
    <source>
        <dbReference type="EMBL" id="SHG56918.1"/>
    </source>
</evidence>
<dbReference type="Proteomes" id="UP000184532">
    <property type="component" value="Unassembled WGS sequence"/>
</dbReference>
<sequence length="806" mass="91149">MFKLYLKIAVRYLLKNKLYSFINIFGLAIGIASFVLIMLYVNYEKSYDKFNGSENVHRVFMDYLEGGEFVPGDANAYIVSGPTLKDEFPEIEKFVRFRRIRNMVVLNNNTPFDGMVGSLADPEYFDVFDQGLVKGDESTALSKPYSVVLSTPTAQKIFGDTNPIGQPLKIAGDDSVTFTVTGVMDNTNRNTHIKNDVLVSFSTFYTWTIFKNDWNYTWNQNEYYTYVKVAPNTNAELLNQKIMAFVPEGFEFKERHHLEPIEDIHLYSNKPYEVEVNGNGGNIKLLSIIAFITLLLSWMNYMNLSSTKSLERAKEIGIRKVVGGKKSQLTFQFLSESAMLNCLAIVLALGAVFLLLPAFNRLVGQNLGFTGNQFKGLLPYLGIMLLGASLAALYPAFVLSRFSPAKVLKGQLQTSKNGLHFRRALIITQFVATISLLICTFMANKQIHYLKNRPIGANLNQVIALKGQILDRAYDSIFYNDFDVLLEELKRNPYVAEISCSRTYPGDDFSNTNSNIGITFPNGHTDETHIWYNYGARPGYFDLMGMDFVAGGAYLPTPEKRSHNVVINEEMVRFMGIDNVNTIIGKTINFWGQDWAVKGVVKDYNHFGMKSAMVPMVIRHDRTTQNILVKLDKRATTMAGADKALDEIKNIWDKVFPVSTYKYTFLDQKFEALFNEDRKFTKAFQIFTVLAILIASLGLFGLTSYTCIQRKKEIGVRKVNGATISEILQLLNQNFIKWVGLAFVIAVPIAWFAMDKWLEGFAYKTTISWWIFALAGMAALTIALITVSWQSFKAATVNPVEALRDE</sequence>
<proteinExistence type="predicted"/>
<dbReference type="EMBL" id="FQWL01000002">
    <property type="protein sequence ID" value="SHG56918.1"/>
    <property type="molecule type" value="Genomic_DNA"/>
</dbReference>
<evidence type="ECO:0000313" key="10">
    <source>
        <dbReference type="Proteomes" id="UP000184532"/>
    </source>
</evidence>
<feature type="transmembrane region" description="Helical" evidence="6">
    <location>
        <begin position="285"/>
        <end position="304"/>
    </location>
</feature>
<feature type="transmembrane region" description="Helical" evidence="6">
    <location>
        <begin position="735"/>
        <end position="754"/>
    </location>
</feature>
<evidence type="ECO:0000259" key="7">
    <source>
        <dbReference type="Pfam" id="PF02687"/>
    </source>
</evidence>
<feature type="domain" description="MacB-like periplasmic core" evidence="8">
    <location>
        <begin position="527"/>
        <end position="638"/>
    </location>
</feature>
<dbReference type="InterPro" id="IPR025857">
    <property type="entry name" value="MacB_PCD"/>
</dbReference>
<feature type="domain" description="MacB-like periplasmic core" evidence="8">
    <location>
        <begin position="20"/>
        <end position="242"/>
    </location>
</feature>
<dbReference type="Pfam" id="PF02687">
    <property type="entry name" value="FtsX"/>
    <property type="match status" value="2"/>
</dbReference>
<dbReference type="PANTHER" id="PTHR30572:SF18">
    <property type="entry name" value="ABC-TYPE MACROLIDE FAMILY EXPORT SYSTEM PERMEASE COMPONENT 2"/>
    <property type="match status" value="1"/>
</dbReference>
<evidence type="ECO:0000256" key="5">
    <source>
        <dbReference type="ARBA" id="ARBA00023136"/>
    </source>
</evidence>
<gene>
    <name evidence="9" type="ORF">SAMN04488116_1810</name>
</gene>
<evidence type="ECO:0000256" key="2">
    <source>
        <dbReference type="ARBA" id="ARBA00022475"/>
    </source>
</evidence>
<dbReference type="Pfam" id="PF12704">
    <property type="entry name" value="MacB_PCD"/>
    <property type="match status" value="2"/>
</dbReference>
<feature type="domain" description="ABC3 transporter permease C-terminal" evidence="7">
    <location>
        <begin position="686"/>
        <end position="799"/>
    </location>
</feature>
<dbReference type="InterPro" id="IPR003838">
    <property type="entry name" value="ABC3_permease_C"/>
</dbReference>
<keyword evidence="10" id="KW-1185">Reference proteome</keyword>
<feature type="domain" description="ABC3 transporter permease C-terminal" evidence="7">
    <location>
        <begin position="288"/>
        <end position="401"/>
    </location>
</feature>
<dbReference type="GO" id="GO:0022857">
    <property type="term" value="F:transmembrane transporter activity"/>
    <property type="evidence" value="ECO:0007669"/>
    <property type="project" value="TreeGrafter"/>
</dbReference>
<protein>
    <submittedName>
        <fullName evidence="9">Putative ABC transport system permease protein</fullName>
    </submittedName>
</protein>
<keyword evidence="2" id="KW-1003">Cell membrane</keyword>
<dbReference type="PANTHER" id="PTHR30572">
    <property type="entry name" value="MEMBRANE COMPONENT OF TRANSPORTER-RELATED"/>
    <property type="match status" value="1"/>
</dbReference>
<evidence type="ECO:0000256" key="1">
    <source>
        <dbReference type="ARBA" id="ARBA00004651"/>
    </source>
</evidence>
<dbReference type="InterPro" id="IPR050250">
    <property type="entry name" value="Macrolide_Exporter_MacB"/>
</dbReference>
<reference evidence="10" key="1">
    <citation type="submission" date="2016-11" db="EMBL/GenBank/DDBJ databases">
        <authorList>
            <person name="Varghese N."/>
            <person name="Submissions S."/>
        </authorList>
    </citation>
    <scope>NUCLEOTIDE SEQUENCE [LARGE SCALE GENOMIC DNA]</scope>
    <source>
        <strain evidence="10">DSM 22638</strain>
    </source>
</reference>
<feature type="transmembrane region" description="Helical" evidence="6">
    <location>
        <begin position="424"/>
        <end position="443"/>
    </location>
</feature>
<evidence type="ECO:0000256" key="6">
    <source>
        <dbReference type="SAM" id="Phobius"/>
    </source>
</evidence>
<keyword evidence="5 6" id="KW-0472">Membrane</keyword>
<organism evidence="9 10">
    <name type="scientific">Flagellimonas flava</name>
    <dbReference type="NCBI Taxonomy" id="570519"/>
    <lineage>
        <taxon>Bacteria</taxon>
        <taxon>Pseudomonadati</taxon>
        <taxon>Bacteroidota</taxon>
        <taxon>Flavobacteriia</taxon>
        <taxon>Flavobacteriales</taxon>
        <taxon>Flavobacteriaceae</taxon>
        <taxon>Flagellimonas</taxon>
    </lineage>
</organism>
<evidence type="ECO:0000256" key="3">
    <source>
        <dbReference type="ARBA" id="ARBA00022692"/>
    </source>
</evidence>
<accession>A0A1M5KVV2</accession>
<keyword evidence="4 6" id="KW-1133">Transmembrane helix</keyword>
<keyword evidence="3 6" id="KW-0812">Transmembrane</keyword>
<feature type="transmembrane region" description="Helical" evidence="6">
    <location>
        <begin position="21"/>
        <end position="41"/>
    </location>
</feature>
<name>A0A1M5KVV2_9FLAO</name>
<evidence type="ECO:0000256" key="4">
    <source>
        <dbReference type="ARBA" id="ARBA00022989"/>
    </source>
</evidence>
<dbReference type="GO" id="GO:0005886">
    <property type="term" value="C:plasma membrane"/>
    <property type="evidence" value="ECO:0007669"/>
    <property type="project" value="UniProtKB-SubCell"/>
</dbReference>
<dbReference type="STRING" id="570519.SAMN04488116_1810"/>
<feature type="transmembrane region" description="Helical" evidence="6">
    <location>
        <begin position="379"/>
        <end position="403"/>
    </location>
</feature>
<dbReference type="AlphaFoldDB" id="A0A1M5KVV2"/>
<evidence type="ECO:0000259" key="8">
    <source>
        <dbReference type="Pfam" id="PF12704"/>
    </source>
</evidence>
<feature type="transmembrane region" description="Helical" evidence="6">
    <location>
        <begin position="766"/>
        <end position="787"/>
    </location>
</feature>
<dbReference type="RefSeq" id="WP_073178539.1">
    <property type="nucleotide sequence ID" value="NZ_FQWL01000002.1"/>
</dbReference>